<dbReference type="Proteomes" id="UP000714275">
    <property type="component" value="Unassembled WGS sequence"/>
</dbReference>
<organism evidence="3 4">
    <name type="scientific">Suillus placidus</name>
    <dbReference type="NCBI Taxonomy" id="48579"/>
    <lineage>
        <taxon>Eukaryota</taxon>
        <taxon>Fungi</taxon>
        <taxon>Dikarya</taxon>
        <taxon>Basidiomycota</taxon>
        <taxon>Agaricomycotina</taxon>
        <taxon>Agaricomycetes</taxon>
        <taxon>Agaricomycetidae</taxon>
        <taxon>Boletales</taxon>
        <taxon>Suillineae</taxon>
        <taxon>Suillaceae</taxon>
        <taxon>Suillus</taxon>
    </lineage>
</organism>
<dbReference type="AlphaFoldDB" id="A0A9P6ZZW0"/>
<protein>
    <submittedName>
        <fullName evidence="3">Uncharacterized protein</fullName>
    </submittedName>
</protein>
<keyword evidence="4" id="KW-1185">Reference proteome</keyword>
<accession>A0A9P6ZZW0</accession>
<reference evidence="3" key="1">
    <citation type="journal article" date="2020" name="New Phytol.">
        <title>Comparative genomics reveals dynamic genome evolution in host specialist ectomycorrhizal fungi.</title>
        <authorList>
            <person name="Lofgren L.A."/>
            <person name="Nguyen N.H."/>
            <person name="Vilgalys R."/>
            <person name="Ruytinx J."/>
            <person name="Liao H.L."/>
            <person name="Branco S."/>
            <person name="Kuo A."/>
            <person name="LaButti K."/>
            <person name="Lipzen A."/>
            <person name="Andreopoulos W."/>
            <person name="Pangilinan J."/>
            <person name="Riley R."/>
            <person name="Hundley H."/>
            <person name="Na H."/>
            <person name="Barry K."/>
            <person name="Grigoriev I.V."/>
            <person name="Stajich J.E."/>
            <person name="Kennedy P.G."/>
        </authorList>
    </citation>
    <scope>NUCLEOTIDE SEQUENCE</scope>
    <source>
        <strain evidence="3">DOB743</strain>
    </source>
</reference>
<evidence type="ECO:0000313" key="4">
    <source>
        <dbReference type="Proteomes" id="UP000714275"/>
    </source>
</evidence>
<evidence type="ECO:0000313" key="2">
    <source>
        <dbReference type="EMBL" id="KAG1779859.1"/>
    </source>
</evidence>
<feature type="region of interest" description="Disordered" evidence="1">
    <location>
        <begin position="189"/>
        <end position="209"/>
    </location>
</feature>
<dbReference type="OrthoDB" id="3357341at2759"/>
<comment type="caution">
    <text evidence="3">The sequence shown here is derived from an EMBL/GenBank/DDBJ whole genome shotgun (WGS) entry which is preliminary data.</text>
</comment>
<name>A0A9P6ZZW0_9AGAM</name>
<proteinExistence type="predicted"/>
<dbReference type="EMBL" id="JABBWD010000010">
    <property type="protein sequence ID" value="KAG1779859.1"/>
    <property type="molecule type" value="Genomic_DNA"/>
</dbReference>
<sequence length="352" mass="39720">MSLDQNLFTLLLTPNTSDPSGLVTDLLETSTTTNYPYPGKSTKSRCMVHPISESLLASASPSATSKHKMMELCNPSKVIELKYTGTLTFRWFFKWEEHEFEWKREEYFMIRKPDPPVIVAVTKEPPGRIKTASVQILDYNLNRFDVDDRKGLEIVILTALLTFQDASDSYHEPSNDSNTTTSALKSLTARKASGGTPPVPPPKLAPKKGVERVAEIQASTGRGEVNEVFIVDECSFKDYAQYCARMLQDEAMLFISIRFAGAPQVPKVLQVVEETKRIRHKAGDKDLYQYVLYDTAQIPRKGPKTIDLDDHKDKAKGKDYTPLSNIVVHLGKIDMPDLRNCTSQHPNNNHRW</sequence>
<dbReference type="EMBL" id="JABBWD010000010">
    <property type="protein sequence ID" value="KAG1779884.1"/>
    <property type="molecule type" value="Genomic_DNA"/>
</dbReference>
<evidence type="ECO:0000313" key="3">
    <source>
        <dbReference type="EMBL" id="KAG1779884.1"/>
    </source>
</evidence>
<gene>
    <name evidence="2" type="ORF">EV702DRAFT_1211098</name>
    <name evidence="3" type="ORF">EV702DRAFT_1211179</name>
</gene>
<evidence type="ECO:0000256" key="1">
    <source>
        <dbReference type="SAM" id="MobiDB-lite"/>
    </source>
</evidence>